<keyword evidence="3" id="KW-0285">Flavoprotein</keyword>
<feature type="binding site" evidence="6">
    <location>
        <begin position="536"/>
        <end position="537"/>
    </location>
    <ligand>
        <name>FAD</name>
        <dbReference type="ChEBI" id="CHEBI:57692"/>
    </ligand>
</feature>
<name>A0A8H6Y3S5_9AGAR</name>
<evidence type="ECO:0000256" key="1">
    <source>
        <dbReference type="ARBA" id="ARBA00001974"/>
    </source>
</evidence>
<dbReference type="PIRSF" id="PIRSF000137">
    <property type="entry name" value="Alcohol_oxidase"/>
    <property type="match status" value="1"/>
</dbReference>
<comment type="cofactor">
    <cofactor evidence="1 6">
        <name>FAD</name>
        <dbReference type="ChEBI" id="CHEBI:57692"/>
    </cofactor>
</comment>
<feature type="chain" id="PRO_5034369714" evidence="7">
    <location>
        <begin position="22"/>
        <end position="557"/>
    </location>
</feature>
<dbReference type="Proteomes" id="UP000623467">
    <property type="component" value="Unassembled WGS sequence"/>
</dbReference>
<feature type="signal peptide" evidence="7">
    <location>
        <begin position="1"/>
        <end position="21"/>
    </location>
</feature>
<dbReference type="PROSITE" id="PS00624">
    <property type="entry name" value="GMC_OXRED_2"/>
    <property type="match status" value="1"/>
</dbReference>
<dbReference type="GO" id="GO:0016614">
    <property type="term" value="F:oxidoreductase activity, acting on CH-OH group of donors"/>
    <property type="evidence" value="ECO:0007669"/>
    <property type="project" value="InterPro"/>
</dbReference>
<dbReference type="PANTHER" id="PTHR11552">
    <property type="entry name" value="GLUCOSE-METHANOL-CHOLINE GMC OXIDOREDUCTASE"/>
    <property type="match status" value="1"/>
</dbReference>
<dbReference type="OrthoDB" id="269227at2759"/>
<dbReference type="SUPFAM" id="SSF51905">
    <property type="entry name" value="FAD/NAD(P)-binding domain"/>
    <property type="match status" value="1"/>
</dbReference>
<keyword evidence="10" id="KW-1185">Reference proteome</keyword>
<evidence type="ECO:0000256" key="3">
    <source>
        <dbReference type="ARBA" id="ARBA00022630"/>
    </source>
</evidence>
<dbReference type="EMBL" id="JACAZH010000013">
    <property type="protein sequence ID" value="KAF7351661.1"/>
    <property type="molecule type" value="Genomic_DNA"/>
</dbReference>
<feature type="domain" description="Glucose-methanol-choline oxidoreductase N-terminal" evidence="8">
    <location>
        <begin position="306"/>
        <end position="320"/>
    </location>
</feature>
<dbReference type="Gene3D" id="3.50.50.60">
    <property type="entry name" value="FAD/NAD(P)-binding domain"/>
    <property type="match status" value="1"/>
</dbReference>
<evidence type="ECO:0000313" key="9">
    <source>
        <dbReference type="EMBL" id="KAF7351661.1"/>
    </source>
</evidence>
<evidence type="ECO:0000256" key="5">
    <source>
        <dbReference type="PIRSR" id="PIRSR000137-1"/>
    </source>
</evidence>
<keyword evidence="4 6" id="KW-0274">FAD</keyword>
<dbReference type="PANTHER" id="PTHR11552:SF147">
    <property type="entry name" value="CHOLINE DEHYDROGENASE, MITOCHONDRIAL"/>
    <property type="match status" value="1"/>
</dbReference>
<dbReference type="InterPro" id="IPR000172">
    <property type="entry name" value="GMC_OxRdtase_N"/>
</dbReference>
<dbReference type="InterPro" id="IPR012132">
    <property type="entry name" value="GMC_OxRdtase"/>
</dbReference>
<evidence type="ECO:0000259" key="8">
    <source>
        <dbReference type="PROSITE" id="PS00624"/>
    </source>
</evidence>
<evidence type="ECO:0000256" key="6">
    <source>
        <dbReference type="PIRSR" id="PIRSR000137-2"/>
    </source>
</evidence>
<feature type="binding site" evidence="6">
    <location>
        <position position="264"/>
    </location>
    <ligand>
        <name>FAD</name>
        <dbReference type="ChEBI" id="CHEBI:57692"/>
    </ligand>
</feature>
<comment type="caution">
    <text evidence="9">The sequence shown here is derived from an EMBL/GenBank/DDBJ whole genome shotgun (WGS) entry which is preliminary data.</text>
</comment>
<keyword evidence="7" id="KW-0732">Signal</keyword>
<evidence type="ECO:0000256" key="2">
    <source>
        <dbReference type="ARBA" id="ARBA00010790"/>
    </source>
</evidence>
<organism evidence="9 10">
    <name type="scientific">Mycena sanguinolenta</name>
    <dbReference type="NCBI Taxonomy" id="230812"/>
    <lineage>
        <taxon>Eukaryota</taxon>
        <taxon>Fungi</taxon>
        <taxon>Dikarya</taxon>
        <taxon>Basidiomycota</taxon>
        <taxon>Agaricomycotina</taxon>
        <taxon>Agaricomycetes</taxon>
        <taxon>Agaricomycetidae</taxon>
        <taxon>Agaricales</taxon>
        <taxon>Marasmiineae</taxon>
        <taxon>Mycenaceae</taxon>
        <taxon>Mycena</taxon>
    </lineage>
</organism>
<evidence type="ECO:0000256" key="7">
    <source>
        <dbReference type="SAM" id="SignalP"/>
    </source>
</evidence>
<dbReference type="Pfam" id="PF00732">
    <property type="entry name" value="GMC_oxred_N"/>
    <property type="match status" value="1"/>
</dbReference>
<evidence type="ECO:0000313" key="10">
    <source>
        <dbReference type="Proteomes" id="UP000623467"/>
    </source>
</evidence>
<dbReference type="GO" id="GO:0050660">
    <property type="term" value="F:flavin adenine dinucleotide binding"/>
    <property type="evidence" value="ECO:0007669"/>
    <property type="project" value="InterPro"/>
</dbReference>
<accession>A0A8H6Y3S5</accession>
<feature type="active site" description="Proton donor" evidence="5">
    <location>
        <position position="491"/>
    </location>
</feature>
<protein>
    <submittedName>
        <fullName evidence="9">Choline dehydrogenase, mitochondrial</fullName>
    </submittedName>
</protein>
<reference evidence="9" key="1">
    <citation type="submission" date="2020-05" db="EMBL/GenBank/DDBJ databases">
        <title>Mycena genomes resolve the evolution of fungal bioluminescence.</title>
        <authorList>
            <person name="Tsai I.J."/>
        </authorList>
    </citation>
    <scope>NUCLEOTIDE SEQUENCE</scope>
    <source>
        <strain evidence="9">160909Yilan</strain>
    </source>
</reference>
<dbReference type="Pfam" id="PF05199">
    <property type="entry name" value="GMC_oxred_C"/>
    <property type="match status" value="1"/>
</dbReference>
<dbReference type="InterPro" id="IPR036188">
    <property type="entry name" value="FAD/NAD-bd_sf"/>
</dbReference>
<dbReference type="SUPFAM" id="SSF54373">
    <property type="entry name" value="FAD-linked reductases, C-terminal domain"/>
    <property type="match status" value="1"/>
</dbReference>
<comment type="similarity">
    <text evidence="2">Belongs to the GMC oxidoreductase family.</text>
</comment>
<dbReference type="InterPro" id="IPR007867">
    <property type="entry name" value="GMC_OxRtase_C"/>
</dbReference>
<evidence type="ECO:0000256" key="4">
    <source>
        <dbReference type="ARBA" id="ARBA00022827"/>
    </source>
</evidence>
<feature type="active site" description="Proton acceptor" evidence="5">
    <location>
        <position position="535"/>
    </location>
</feature>
<feature type="binding site" evidence="6">
    <location>
        <position position="525"/>
    </location>
    <ligand>
        <name>FAD</name>
        <dbReference type="ChEBI" id="CHEBI:57692"/>
    </ligand>
</feature>
<sequence>MHLSTNFRILSLLVPIACVHATLYERAADLPAKTYDFVIVGAGAGGSVLANRLSANPATSVLLIEAGPTNIGVLDSIVPMLTQGLGPGSPWDWNFTTTPMEGLGGRSIPYPRGHLLGGSTSTNTMAFTRGSFEEWDNYAKLSGDSGWSWDNMHEYFFRNEKWTAPNDNHNTTGQYLPSAHSTTGMVSVSLPGFAHPFDNAVIATTQEFPDDFPFNLDQNSGRPLGLGWPQQTIGGPARSSGATSYLAPQFLNRSNLHVLTNTMVTKLVQTGTDKGKPAFRSVQYTQSRTGPTTTVTAKNEVILAAGAIGTPHLLLLSGIGPKEQLSAHGIKTVLNNPAVGANLTDHPLVSNMWYVNSNATWDVLGQNATEFGPNTPHYELLFSNGFLSTVDTMPSTGSFMTIVTCLTAPSSRGNITLNTTNIFDQPIINPNMLATDFDVQAMVTAINATRKVVTAKAWDGYIIREFGDFASATDEASLVNYVHTKATTIYHPIGGAVMSPKGASYGVVDPDGVVKGLSGLRIIDGSILPLIPSAHPQAFVYAVGERGADLVKKAYKC</sequence>
<gene>
    <name evidence="9" type="ORF">MSAN_01598800</name>
</gene>
<proteinExistence type="inferred from homology"/>
<dbReference type="Gene3D" id="3.30.410.40">
    <property type="match status" value="1"/>
</dbReference>
<dbReference type="AlphaFoldDB" id="A0A8H6Y3S5"/>